<feature type="transmembrane region" description="Helical" evidence="1">
    <location>
        <begin position="6"/>
        <end position="25"/>
    </location>
</feature>
<keyword evidence="1" id="KW-0472">Membrane</keyword>
<dbReference type="AlphaFoldDB" id="A0A1H2MUG8"/>
<name>A0A1H2MUG8_9PSED</name>
<keyword evidence="1" id="KW-0812">Transmembrane</keyword>
<keyword evidence="1" id="KW-1133">Transmembrane helix</keyword>
<organism evidence="2 3">
    <name type="scientific">Pseudomonas mucidolens</name>
    <dbReference type="NCBI Taxonomy" id="46679"/>
    <lineage>
        <taxon>Bacteria</taxon>
        <taxon>Pseudomonadati</taxon>
        <taxon>Pseudomonadota</taxon>
        <taxon>Gammaproteobacteria</taxon>
        <taxon>Pseudomonadales</taxon>
        <taxon>Pseudomonadaceae</taxon>
        <taxon>Pseudomonas</taxon>
    </lineage>
</organism>
<dbReference type="OrthoDB" id="7004700at2"/>
<proteinExistence type="predicted"/>
<reference evidence="3" key="1">
    <citation type="submission" date="2016-10" db="EMBL/GenBank/DDBJ databases">
        <authorList>
            <person name="Varghese N."/>
            <person name="Submissions S."/>
        </authorList>
    </citation>
    <scope>NUCLEOTIDE SEQUENCE [LARGE SCALE GENOMIC DNA]</scope>
    <source>
        <strain evidence="3">LMG 2223</strain>
    </source>
</reference>
<sequence>MSFFLAYTIVMCSGALIGFAVMLYAEYRKLDELESYFSENEKVRRHKRFWRRNRRIDRFHRMGLMIDFLSNPKPYLQAGLVTEIELAAVPLTLKRWALWPYRFAYVWAAVAGIWYFWGG</sequence>
<feature type="transmembrane region" description="Helical" evidence="1">
    <location>
        <begin position="99"/>
        <end position="117"/>
    </location>
</feature>
<protein>
    <submittedName>
        <fullName evidence="2">Uncharacterized protein</fullName>
    </submittedName>
</protein>
<evidence type="ECO:0000256" key="1">
    <source>
        <dbReference type="SAM" id="Phobius"/>
    </source>
</evidence>
<dbReference type="Proteomes" id="UP000198600">
    <property type="component" value="Chromosome I"/>
</dbReference>
<keyword evidence="3" id="KW-1185">Reference proteome</keyword>
<accession>A0A1H2MUG8</accession>
<evidence type="ECO:0000313" key="2">
    <source>
        <dbReference type="EMBL" id="SDU96943.1"/>
    </source>
</evidence>
<gene>
    <name evidence="2" type="ORF">SAMN05216202_2425</name>
</gene>
<dbReference type="RefSeq" id="WP_084381739.1">
    <property type="nucleotide sequence ID" value="NZ_LS483433.1"/>
</dbReference>
<dbReference type="EMBL" id="LT629802">
    <property type="protein sequence ID" value="SDU96943.1"/>
    <property type="molecule type" value="Genomic_DNA"/>
</dbReference>
<evidence type="ECO:0000313" key="3">
    <source>
        <dbReference type="Proteomes" id="UP000198600"/>
    </source>
</evidence>